<dbReference type="EMBL" id="JSVC01000021">
    <property type="protein sequence ID" value="KIC93147.1"/>
    <property type="molecule type" value="Genomic_DNA"/>
</dbReference>
<keyword evidence="1" id="KW-0808">Transferase</keyword>
<dbReference type="GO" id="GO:0008080">
    <property type="term" value="F:N-acetyltransferase activity"/>
    <property type="evidence" value="ECO:0007669"/>
    <property type="project" value="InterPro"/>
</dbReference>
<dbReference type="STRING" id="1349421.OI18_17930"/>
<dbReference type="PANTHER" id="PTHR13947">
    <property type="entry name" value="GNAT FAMILY N-ACETYLTRANSFERASE"/>
    <property type="match status" value="1"/>
</dbReference>
<dbReference type="Gene3D" id="3.40.630.30">
    <property type="match status" value="1"/>
</dbReference>
<dbReference type="Proteomes" id="UP000031408">
    <property type="component" value="Unassembled WGS sequence"/>
</dbReference>
<gene>
    <name evidence="3" type="ORF">OI18_17930</name>
</gene>
<dbReference type="Pfam" id="PF00583">
    <property type="entry name" value="Acetyltransf_1"/>
    <property type="match status" value="1"/>
</dbReference>
<name>A0A0C1KZK7_9BACT</name>
<evidence type="ECO:0000256" key="1">
    <source>
        <dbReference type="ARBA" id="ARBA00022679"/>
    </source>
</evidence>
<evidence type="ECO:0000259" key="2">
    <source>
        <dbReference type="PROSITE" id="PS51186"/>
    </source>
</evidence>
<dbReference type="PROSITE" id="PS51186">
    <property type="entry name" value="GNAT"/>
    <property type="match status" value="1"/>
</dbReference>
<dbReference type="InterPro" id="IPR050769">
    <property type="entry name" value="NAT_camello-type"/>
</dbReference>
<organism evidence="3 4">
    <name type="scientific">Flavihumibacter solisilvae</name>
    <dbReference type="NCBI Taxonomy" id="1349421"/>
    <lineage>
        <taxon>Bacteria</taxon>
        <taxon>Pseudomonadati</taxon>
        <taxon>Bacteroidota</taxon>
        <taxon>Chitinophagia</taxon>
        <taxon>Chitinophagales</taxon>
        <taxon>Chitinophagaceae</taxon>
        <taxon>Flavihumibacter</taxon>
    </lineage>
</organism>
<dbReference type="PANTHER" id="PTHR13947:SF37">
    <property type="entry name" value="LD18367P"/>
    <property type="match status" value="1"/>
</dbReference>
<dbReference type="InterPro" id="IPR000182">
    <property type="entry name" value="GNAT_dom"/>
</dbReference>
<proteinExistence type="predicted"/>
<dbReference type="SUPFAM" id="SSF55729">
    <property type="entry name" value="Acyl-CoA N-acyltransferases (Nat)"/>
    <property type="match status" value="1"/>
</dbReference>
<evidence type="ECO:0000313" key="3">
    <source>
        <dbReference type="EMBL" id="KIC93147.1"/>
    </source>
</evidence>
<accession>A0A0C1KZK7</accession>
<dbReference type="InterPro" id="IPR016181">
    <property type="entry name" value="Acyl_CoA_acyltransferase"/>
</dbReference>
<feature type="domain" description="N-acetyltransferase" evidence="2">
    <location>
        <begin position="10"/>
        <end position="160"/>
    </location>
</feature>
<dbReference type="CDD" id="cd04301">
    <property type="entry name" value="NAT_SF"/>
    <property type="match status" value="1"/>
</dbReference>
<reference evidence="3 4" key="1">
    <citation type="submission" date="2014-11" db="EMBL/GenBank/DDBJ databases">
        <title>Genome sequence of Flavihumibacter solisilvae 3-3.</title>
        <authorList>
            <person name="Zhou G."/>
            <person name="Li M."/>
            <person name="Wang G."/>
        </authorList>
    </citation>
    <scope>NUCLEOTIDE SEQUENCE [LARGE SCALE GENOMIC DNA]</scope>
    <source>
        <strain evidence="3 4">3-3</strain>
    </source>
</reference>
<evidence type="ECO:0000313" key="4">
    <source>
        <dbReference type="Proteomes" id="UP000031408"/>
    </source>
</evidence>
<sequence>MAKTTTSPEVVIEQVPDGAPLPIHLLLEADPDESRVRNYISFSLVLAAITEGKIIGILAMTPETREKAEIRNLAVAATYRGKGIAQLLMQEACERAKRLGYSILQINTGNSSTRQLKIYQQFGFELSDIRWNYFVQHYPTKIVEDGIECRHQLVLTKNLC</sequence>
<keyword evidence="4" id="KW-1185">Reference proteome</keyword>
<protein>
    <recommendedName>
        <fullName evidence="2">N-acetyltransferase domain-containing protein</fullName>
    </recommendedName>
</protein>
<dbReference type="AlphaFoldDB" id="A0A0C1KZK7"/>
<comment type="caution">
    <text evidence="3">The sequence shown here is derived from an EMBL/GenBank/DDBJ whole genome shotgun (WGS) entry which is preliminary data.</text>
</comment>